<keyword evidence="3 6" id="KW-1133">Transmembrane helix</keyword>
<proteinExistence type="predicted"/>
<dbReference type="GO" id="GO:0006890">
    <property type="term" value="P:retrograde vesicle-mediated transport, Golgi to endoplasmic reticulum"/>
    <property type="evidence" value="ECO:0007669"/>
    <property type="project" value="InterPro"/>
</dbReference>
<comment type="subcellular location">
    <subcellularLocation>
        <location evidence="1">Membrane</location>
        <topology evidence="1">Multi-pass membrane protein</topology>
    </subcellularLocation>
</comment>
<feature type="transmembrane region" description="Helical" evidence="6">
    <location>
        <begin position="188"/>
        <end position="206"/>
    </location>
</feature>
<dbReference type="Proteomes" id="UP001186944">
    <property type="component" value="Unassembled WGS sequence"/>
</dbReference>
<dbReference type="SMART" id="SM01160">
    <property type="entry name" value="DUF1751"/>
    <property type="match status" value="1"/>
</dbReference>
<protein>
    <recommendedName>
        <fullName evidence="9">Transmembrane protein 115</fullName>
    </recommendedName>
</protein>
<dbReference type="GO" id="GO:0005794">
    <property type="term" value="C:Golgi apparatus"/>
    <property type="evidence" value="ECO:0007669"/>
    <property type="project" value="TreeGrafter"/>
</dbReference>
<dbReference type="SUPFAM" id="SSF144091">
    <property type="entry name" value="Rhomboid-like"/>
    <property type="match status" value="1"/>
</dbReference>
<feature type="region of interest" description="Disordered" evidence="5">
    <location>
        <begin position="294"/>
        <end position="326"/>
    </location>
</feature>
<evidence type="ECO:0000256" key="5">
    <source>
        <dbReference type="SAM" id="MobiDB-lite"/>
    </source>
</evidence>
<dbReference type="EMBL" id="VSWD01000005">
    <property type="protein sequence ID" value="KAK3102797.1"/>
    <property type="molecule type" value="Genomic_DNA"/>
</dbReference>
<dbReference type="AlphaFoldDB" id="A0AA89CAS6"/>
<name>A0AA89CAS6_PINIB</name>
<feature type="transmembrane region" description="Helical" evidence="6">
    <location>
        <begin position="226"/>
        <end position="247"/>
    </location>
</feature>
<sequence length="372" mass="42071">MPMMKNLQQQASIAVGNSSVVVKTVAVLLVFGYFLTFIHSITDHITVTPGHFAWVWTYASHSFIELHFWDVIIDIAVIILCGKLLEPLWGAMDMLIFYVVVTTFVAIATQFLYLSLYMVTKNVEYLFDTHICGQAGFIAGFSVAVKQVMPDHVLLASPFGKLRNTHIPLLLLIVAITLRLCQLLEGPYPFMFGFGILISWIYLRFYQKHGNGNRGDMGDNFSFASFFPSQLQPIISILSNTIFLALVKVKICKKPQRKYDISSSSTIQITLPGTDPQDAERRRQVALKALNERLSKSDQGPKWPSLDDEEASKSSESSGADAKKVEGKSKYRICSVTNPRLQRKQERTRGEQNTRFMINVMFIQCVEYVNLF</sequence>
<keyword evidence="2 6" id="KW-0812">Transmembrane</keyword>
<dbReference type="InterPro" id="IPR013861">
    <property type="entry name" value="TMEM115/Pdh1/Rbl19"/>
</dbReference>
<feature type="transmembrane region" description="Helical" evidence="6">
    <location>
        <begin position="165"/>
        <end position="181"/>
    </location>
</feature>
<evidence type="ECO:0000256" key="1">
    <source>
        <dbReference type="ARBA" id="ARBA00004141"/>
    </source>
</evidence>
<keyword evidence="8" id="KW-1185">Reference proteome</keyword>
<dbReference type="Pfam" id="PF08551">
    <property type="entry name" value="DUF1751"/>
    <property type="match status" value="1"/>
</dbReference>
<dbReference type="PANTHER" id="PTHR13377:SF3">
    <property type="entry name" value="TRANSMEMBRANE PROTEIN 115"/>
    <property type="match status" value="1"/>
</dbReference>
<keyword evidence="4 6" id="KW-0472">Membrane</keyword>
<dbReference type="PANTHER" id="PTHR13377">
    <property type="entry name" value="PLACENTAL PROTEIN 6"/>
    <property type="match status" value="1"/>
</dbReference>
<evidence type="ECO:0000313" key="7">
    <source>
        <dbReference type="EMBL" id="KAK3102797.1"/>
    </source>
</evidence>
<feature type="transmembrane region" description="Helical" evidence="6">
    <location>
        <begin position="20"/>
        <end position="41"/>
    </location>
</feature>
<feature type="transmembrane region" description="Helical" evidence="6">
    <location>
        <begin position="95"/>
        <end position="113"/>
    </location>
</feature>
<evidence type="ECO:0000313" key="8">
    <source>
        <dbReference type="Proteomes" id="UP001186944"/>
    </source>
</evidence>
<comment type="caution">
    <text evidence="7">The sequence shown here is derived from an EMBL/GenBank/DDBJ whole genome shotgun (WGS) entry which is preliminary data.</text>
</comment>
<evidence type="ECO:0000256" key="2">
    <source>
        <dbReference type="ARBA" id="ARBA00022692"/>
    </source>
</evidence>
<evidence type="ECO:0000256" key="6">
    <source>
        <dbReference type="SAM" id="Phobius"/>
    </source>
</evidence>
<evidence type="ECO:0000256" key="3">
    <source>
        <dbReference type="ARBA" id="ARBA00022989"/>
    </source>
</evidence>
<organism evidence="7 8">
    <name type="scientific">Pinctada imbricata</name>
    <name type="common">Atlantic pearl-oyster</name>
    <name type="synonym">Pinctada martensii</name>
    <dbReference type="NCBI Taxonomy" id="66713"/>
    <lineage>
        <taxon>Eukaryota</taxon>
        <taxon>Metazoa</taxon>
        <taxon>Spiralia</taxon>
        <taxon>Lophotrochozoa</taxon>
        <taxon>Mollusca</taxon>
        <taxon>Bivalvia</taxon>
        <taxon>Autobranchia</taxon>
        <taxon>Pteriomorphia</taxon>
        <taxon>Pterioida</taxon>
        <taxon>Pterioidea</taxon>
        <taxon>Pteriidae</taxon>
        <taxon>Pinctada</taxon>
    </lineage>
</organism>
<accession>A0AA89CAS6</accession>
<reference evidence="7" key="1">
    <citation type="submission" date="2019-08" db="EMBL/GenBank/DDBJ databases">
        <title>The improved chromosome-level genome for the pearl oyster Pinctada fucata martensii using PacBio sequencing and Hi-C.</title>
        <authorList>
            <person name="Zheng Z."/>
        </authorList>
    </citation>
    <scope>NUCLEOTIDE SEQUENCE</scope>
    <source>
        <strain evidence="7">ZZ-2019</strain>
        <tissue evidence="7">Adductor muscle</tissue>
    </source>
</reference>
<dbReference type="GO" id="GO:0016020">
    <property type="term" value="C:membrane"/>
    <property type="evidence" value="ECO:0007669"/>
    <property type="project" value="UniProtKB-SubCell"/>
</dbReference>
<evidence type="ECO:0000256" key="4">
    <source>
        <dbReference type="ARBA" id="ARBA00023136"/>
    </source>
</evidence>
<evidence type="ECO:0008006" key="9">
    <source>
        <dbReference type="Google" id="ProtNLM"/>
    </source>
</evidence>
<gene>
    <name evidence="7" type="ORF">FSP39_013982</name>
</gene>
<dbReference type="InterPro" id="IPR035952">
    <property type="entry name" value="Rhomboid-like_sf"/>
</dbReference>
<feature type="transmembrane region" description="Helical" evidence="6">
    <location>
        <begin position="125"/>
        <end position="145"/>
    </location>
</feature>
<dbReference type="FunFam" id="1.20.1540.10:FF:000004">
    <property type="entry name" value="Transmembrane protein 115"/>
    <property type="match status" value="1"/>
</dbReference>